<dbReference type="InterPro" id="IPR025944">
    <property type="entry name" value="Sigma_54_int_dom_CS"/>
</dbReference>
<evidence type="ECO:0000256" key="6">
    <source>
        <dbReference type="PROSITE-ProRule" id="PRU00169"/>
    </source>
</evidence>
<proteinExistence type="predicted"/>
<gene>
    <name evidence="9" type="ORF">NM961_04180</name>
</gene>
<keyword evidence="10" id="KW-1185">Reference proteome</keyword>
<evidence type="ECO:0000259" key="8">
    <source>
        <dbReference type="PROSITE" id="PS50110"/>
    </source>
</evidence>
<dbReference type="CDD" id="cd00156">
    <property type="entry name" value="REC"/>
    <property type="match status" value="1"/>
</dbReference>
<dbReference type="InterPro" id="IPR027417">
    <property type="entry name" value="P-loop_NTPase"/>
</dbReference>
<dbReference type="RefSeq" id="WP_255911588.1">
    <property type="nucleotide sequence ID" value="NZ_JANFQO010000003.1"/>
</dbReference>
<dbReference type="PANTHER" id="PTHR32071">
    <property type="entry name" value="TRANSCRIPTIONAL REGULATORY PROTEIN"/>
    <property type="match status" value="1"/>
</dbReference>
<dbReference type="Pfam" id="PF00072">
    <property type="entry name" value="Response_reg"/>
    <property type="match status" value="1"/>
</dbReference>
<keyword evidence="3" id="KW-0805">Transcription regulation</keyword>
<dbReference type="PANTHER" id="PTHR32071:SF117">
    <property type="entry name" value="PTS-DEPENDENT DIHYDROXYACETONE KINASE OPERON REGULATORY PROTEIN-RELATED"/>
    <property type="match status" value="1"/>
</dbReference>
<evidence type="ECO:0000313" key="9">
    <source>
        <dbReference type="EMBL" id="MCQ4163902.1"/>
    </source>
</evidence>
<evidence type="ECO:0000256" key="5">
    <source>
        <dbReference type="ARBA" id="ARBA00023163"/>
    </source>
</evidence>
<evidence type="ECO:0000256" key="4">
    <source>
        <dbReference type="ARBA" id="ARBA00023125"/>
    </source>
</evidence>
<reference evidence="9" key="1">
    <citation type="submission" date="2022-07" db="EMBL/GenBank/DDBJ databases">
        <title>Tahibacter sp., a new gammaproteobacterium isolated from the silt sample collected at pig farm.</title>
        <authorList>
            <person name="Chen H."/>
        </authorList>
    </citation>
    <scope>NUCLEOTIDE SEQUENCE</scope>
    <source>
        <strain evidence="9">P2K</strain>
    </source>
</reference>
<keyword evidence="6" id="KW-0597">Phosphoprotein</keyword>
<dbReference type="EMBL" id="JANFQO010000003">
    <property type="protein sequence ID" value="MCQ4163902.1"/>
    <property type="molecule type" value="Genomic_DNA"/>
</dbReference>
<dbReference type="InterPro" id="IPR011006">
    <property type="entry name" value="CheY-like_superfamily"/>
</dbReference>
<keyword evidence="2" id="KW-0067">ATP-binding</keyword>
<protein>
    <submittedName>
        <fullName evidence="9">Sigma-54 dependent transcriptional regulator</fullName>
    </submittedName>
</protein>
<dbReference type="Pfam" id="PF25601">
    <property type="entry name" value="AAA_lid_14"/>
    <property type="match status" value="1"/>
</dbReference>
<dbReference type="InterPro" id="IPR058031">
    <property type="entry name" value="AAA_lid_NorR"/>
</dbReference>
<dbReference type="Gene3D" id="1.10.8.60">
    <property type="match status" value="1"/>
</dbReference>
<dbReference type="SUPFAM" id="SSF52172">
    <property type="entry name" value="CheY-like"/>
    <property type="match status" value="1"/>
</dbReference>
<dbReference type="PROSITE" id="PS00688">
    <property type="entry name" value="SIGMA54_INTERACT_3"/>
    <property type="match status" value="1"/>
</dbReference>
<dbReference type="Pfam" id="PF00158">
    <property type="entry name" value="Sigma54_activat"/>
    <property type="match status" value="1"/>
</dbReference>
<dbReference type="PROSITE" id="PS00676">
    <property type="entry name" value="SIGMA54_INTERACT_2"/>
    <property type="match status" value="1"/>
</dbReference>
<accession>A0ABT1QN78</accession>
<dbReference type="InterPro" id="IPR002078">
    <property type="entry name" value="Sigma_54_int"/>
</dbReference>
<evidence type="ECO:0000256" key="1">
    <source>
        <dbReference type="ARBA" id="ARBA00022741"/>
    </source>
</evidence>
<dbReference type="Gene3D" id="3.40.50.2300">
    <property type="match status" value="1"/>
</dbReference>
<dbReference type="SMART" id="SM00448">
    <property type="entry name" value="REC"/>
    <property type="match status" value="1"/>
</dbReference>
<organism evidence="9 10">
    <name type="scientific">Tahibacter harae</name>
    <dbReference type="NCBI Taxonomy" id="2963937"/>
    <lineage>
        <taxon>Bacteria</taxon>
        <taxon>Pseudomonadati</taxon>
        <taxon>Pseudomonadota</taxon>
        <taxon>Gammaproteobacteria</taxon>
        <taxon>Lysobacterales</taxon>
        <taxon>Rhodanobacteraceae</taxon>
        <taxon>Tahibacter</taxon>
    </lineage>
</organism>
<name>A0ABT1QN78_9GAMM</name>
<dbReference type="SMART" id="SM00382">
    <property type="entry name" value="AAA"/>
    <property type="match status" value="1"/>
</dbReference>
<feature type="domain" description="Response regulatory" evidence="8">
    <location>
        <begin position="5"/>
        <end position="115"/>
    </location>
</feature>
<evidence type="ECO:0000256" key="2">
    <source>
        <dbReference type="ARBA" id="ARBA00022840"/>
    </source>
</evidence>
<sequence>MERPTLLVVDDDHEFVEAARTYAGLCQFEATGAHSLSGARRALARGAYYLVLMDVALPDGSGLDLIEQFRQSGSTVAVVTGSAPAQTGTASLPATDYLLKPLSGSRLETLLTDAYERWYLRTGGGAGRPPGFIGDSPAMKWVYHQIRRVAPTDATVLIVGESGTGKEVAARAVHESSGRGGPFVAVNCGAVAHELLASHLFGHERGSFTGAVRQHKGHFEQAEGGTLFLDEITEMPPSLQAHLLRVLETRRITRVGGYGEVAVDVRVVAATNRDPDKAIAAGILREDLYFRLGEFCLSLPPLRERGNDVLQIAQAVLHQLNERYGESKQLDEACWHSLQNHAWPGNVRELRNLVHRAYIMSSGRKVRVICSPYQPVPAADASLVSFRVGTPLEVVEREMLLRTLEHFRGDKSRTAQALGISVKTVYNHLTRHQDAGMEQLDPA</sequence>
<evidence type="ECO:0000259" key="7">
    <source>
        <dbReference type="PROSITE" id="PS50045"/>
    </source>
</evidence>
<keyword evidence="5" id="KW-0804">Transcription</keyword>
<dbReference type="Proteomes" id="UP001165498">
    <property type="component" value="Unassembled WGS sequence"/>
</dbReference>
<dbReference type="CDD" id="cd00009">
    <property type="entry name" value="AAA"/>
    <property type="match status" value="1"/>
</dbReference>
<feature type="modified residue" description="4-aspartylphosphate" evidence="6">
    <location>
        <position position="54"/>
    </location>
</feature>
<dbReference type="InterPro" id="IPR025943">
    <property type="entry name" value="Sigma_54_int_dom_ATP-bd_2"/>
</dbReference>
<dbReference type="SUPFAM" id="SSF52540">
    <property type="entry name" value="P-loop containing nucleoside triphosphate hydrolases"/>
    <property type="match status" value="1"/>
</dbReference>
<dbReference type="Gene3D" id="1.10.10.60">
    <property type="entry name" value="Homeodomain-like"/>
    <property type="match status" value="1"/>
</dbReference>
<dbReference type="InterPro" id="IPR001789">
    <property type="entry name" value="Sig_transdc_resp-reg_receiver"/>
</dbReference>
<dbReference type="Pfam" id="PF02954">
    <property type="entry name" value="HTH_8"/>
    <property type="match status" value="1"/>
</dbReference>
<comment type="caution">
    <text evidence="9">The sequence shown here is derived from an EMBL/GenBank/DDBJ whole genome shotgun (WGS) entry which is preliminary data.</text>
</comment>
<dbReference type="InterPro" id="IPR003593">
    <property type="entry name" value="AAA+_ATPase"/>
</dbReference>
<dbReference type="PROSITE" id="PS50110">
    <property type="entry name" value="RESPONSE_REGULATORY"/>
    <property type="match status" value="1"/>
</dbReference>
<keyword evidence="4" id="KW-0238">DNA-binding</keyword>
<evidence type="ECO:0000313" key="10">
    <source>
        <dbReference type="Proteomes" id="UP001165498"/>
    </source>
</evidence>
<dbReference type="InterPro" id="IPR009057">
    <property type="entry name" value="Homeodomain-like_sf"/>
</dbReference>
<dbReference type="Gene3D" id="3.40.50.300">
    <property type="entry name" value="P-loop containing nucleotide triphosphate hydrolases"/>
    <property type="match status" value="1"/>
</dbReference>
<dbReference type="InterPro" id="IPR002197">
    <property type="entry name" value="HTH_Fis"/>
</dbReference>
<keyword evidence="1" id="KW-0547">Nucleotide-binding</keyword>
<dbReference type="PROSITE" id="PS50045">
    <property type="entry name" value="SIGMA54_INTERACT_4"/>
    <property type="match status" value="1"/>
</dbReference>
<dbReference type="SUPFAM" id="SSF46689">
    <property type="entry name" value="Homeodomain-like"/>
    <property type="match status" value="1"/>
</dbReference>
<evidence type="ECO:0000256" key="3">
    <source>
        <dbReference type="ARBA" id="ARBA00023015"/>
    </source>
</evidence>
<feature type="domain" description="Sigma-54 factor interaction" evidence="7">
    <location>
        <begin position="132"/>
        <end position="359"/>
    </location>
</feature>